<proteinExistence type="inferred from homology"/>
<comment type="function">
    <text evidence="9">Involved in targeting and insertion of nascent membrane proteins into the cytoplasmic membrane. Acts as a receptor for the complex formed by the signal recognition particle (SRP) and the ribosome-nascent chain (RNC).</text>
</comment>
<dbReference type="Pfam" id="PF02881">
    <property type="entry name" value="SRP54_N"/>
    <property type="match status" value="1"/>
</dbReference>
<protein>
    <recommendedName>
        <fullName evidence="9">Signal recognition particle receptor FtsY</fullName>
        <shortName evidence="9">SRP receptor</shortName>
        <ecNumber evidence="9">3.6.5.4</ecNumber>
    </recommendedName>
</protein>
<organism evidence="13 14">
    <name type="scientific">Mycobacteroides abscessus subsp. bolletii CRM-0020</name>
    <dbReference type="NCBI Taxonomy" id="1306401"/>
    <lineage>
        <taxon>Bacteria</taxon>
        <taxon>Bacillati</taxon>
        <taxon>Actinomycetota</taxon>
        <taxon>Actinomycetes</taxon>
        <taxon>Mycobacteriales</taxon>
        <taxon>Mycobacteriaceae</taxon>
        <taxon>Mycobacteroides</taxon>
        <taxon>Mycobacteroides abscessus</taxon>
    </lineage>
</organism>
<dbReference type="FunFam" id="3.40.50.300:FF:000053">
    <property type="entry name" value="Signal recognition particle receptor FtsY"/>
    <property type="match status" value="1"/>
</dbReference>
<evidence type="ECO:0000256" key="3">
    <source>
        <dbReference type="ARBA" id="ARBA00022741"/>
    </source>
</evidence>
<dbReference type="GO" id="GO:0006614">
    <property type="term" value="P:SRP-dependent cotranslational protein targeting to membrane"/>
    <property type="evidence" value="ECO:0007669"/>
    <property type="project" value="InterPro"/>
</dbReference>
<comment type="subunit">
    <text evidence="9">Part of the signal recognition particle protein translocation system, which is composed of SRP and FtsY.</text>
</comment>
<feature type="binding site" evidence="9">
    <location>
        <begin position="353"/>
        <end position="357"/>
    </location>
    <ligand>
        <name>GTP</name>
        <dbReference type="ChEBI" id="CHEBI:37565"/>
    </ligand>
</feature>
<feature type="binding site" evidence="9">
    <location>
        <begin position="271"/>
        <end position="278"/>
    </location>
    <ligand>
        <name>GTP</name>
        <dbReference type="ChEBI" id="CHEBI:37565"/>
    </ligand>
</feature>
<dbReference type="RefSeq" id="WP_016893975.1">
    <property type="nucleotide sequence ID" value="NZ_ATFQ01000023.1"/>
</dbReference>
<dbReference type="EMBL" id="ATFQ01000023">
    <property type="protein sequence ID" value="EPQ22665.1"/>
    <property type="molecule type" value="Genomic_DNA"/>
</dbReference>
<evidence type="ECO:0000256" key="9">
    <source>
        <dbReference type="HAMAP-Rule" id="MF_00920"/>
    </source>
</evidence>
<dbReference type="PANTHER" id="PTHR43134:SF1">
    <property type="entry name" value="SIGNAL RECOGNITION PARTICLE RECEPTOR SUBUNIT ALPHA"/>
    <property type="match status" value="1"/>
</dbReference>
<feature type="domain" description="SRP54-type proteins GTP-binding" evidence="12">
    <location>
        <begin position="436"/>
        <end position="449"/>
    </location>
</feature>
<accession>A0A829HTJ5</accession>
<feature type="region of interest" description="Disordered" evidence="10">
    <location>
        <begin position="51"/>
        <end position="73"/>
    </location>
</feature>
<keyword evidence="13" id="KW-0132">Cell division</keyword>
<keyword evidence="3 9" id="KW-0547">Nucleotide-binding</keyword>
<keyword evidence="6 9" id="KW-0472">Membrane</keyword>
<dbReference type="GO" id="GO:0003924">
    <property type="term" value="F:GTPase activity"/>
    <property type="evidence" value="ECO:0007669"/>
    <property type="project" value="UniProtKB-UniRule"/>
</dbReference>
<evidence type="ECO:0000259" key="12">
    <source>
        <dbReference type="PROSITE" id="PS00300"/>
    </source>
</evidence>
<evidence type="ECO:0000256" key="5">
    <source>
        <dbReference type="ARBA" id="ARBA00023134"/>
    </source>
</evidence>
<evidence type="ECO:0000313" key="14">
    <source>
        <dbReference type="Proteomes" id="UP000014969"/>
    </source>
</evidence>
<reference evidence="13 14" key="1">
    <citation type="journal article" date="2013" name="Genome Announc.">
        <title>Genome Sequence of an Epidemic Isolate of Mycobacterium abscessus subsp. bolletii from Rio de Janeiro, Brazil.</title>
        <authorList>
            <person name="Davidson R.M."/>
            <person name="Reynolds P.R."/>
            <person name="Farias-Hesson E."/>
            <person name="Duarte R.S."/>
            <person name="Jackson M."/>
            <person name="Strong M."/>
        </authorList>
    </citation>
    <scope>NUCLEOTIDE SEQUENCE [LARGE SCALE GENOMIC DNA]</scope>
    <source>
        <strain evidence="13 14">CRM-0020</strain>
    </source>
</reference>
<evidence type="ECO:0000256" key="2">
    <source>
        <dbReference type="ARBA" id="ARBA00022490"/>
    </source>
</evidence>
<keyword evidence="11" id="KW-1133">Transmembrane helix</keyword>
<evidence type="ECO:0000256" key="11">
    <source>
        <dbReference type="SAM" id="Phobius"/>
    </source>
</evidence>
<dbReference type="Gene3D" id="1.20.120.140">
    <property type="entry name" value="Signal recognition particle SRP54, nucleotide-binding domain"/>
    <property type="match status" value="1"/>
</dbReference>
<dbReference type="EC" id="3.6.5.4" evidence="9"/>
<dbReference type="NCBIfam" id="TIGR00064">
    <property type="entry name" value="ftsY"/>
    <property type="match status" value="1"/>
</dbReference>
<dbReference type="GO" id="GO:0005737">
    <property type="term" value="C:cytoplasm"/>
    <property type="evidence" value="ECO:0007669"/>
    <property type="project" value="UniProtKB-SubCell"/>
</dbReference>
<dbReference type="InterPro" id="IPR003593">
    <property type="entry name" value="AAA+_ATPase"/>
</dbReference>
<dbReference type="SMART" id="SM00962">
    <property type="entry name" value="SRP54"/>
    <property type="match status" value="1"/>
</dbReference>
<sequence>MWRFLRSCNNALVPLEVWIAIAIVAVVVVAALVFGLVRYRSRRISLTRSDKNTGITEGATPIDRSGGYTAGSTITFSEGGAQAAPLPTVGDDAEIPRDAPRRTISNVQLPEPAVEPEPAETAEAVVPGEPAAEAAPEPEPEPEPEPAPKPEPVLDDIAPVAGRLDRLRGRLASSQNAVGRGLLGLLGAGDLDEESWEEVEDTLLIADLGTAVTASIVDRLRSEMAARSVRTEAQARALLREVLIDELQPELDRSIKALPHNDKPSVLLIVGVNGTGKTTTVGKLARVLVADGRRVVLGAADTFRAAAADQLQAWGQRVGAQVVRGAEGADPASVAFDAVDAGIREGADVVVVDTAGRLHTKTGLMDELGKIKRVVERRADVDEVLLVLDSTIGQNGLAQARVFADVVDITGVALTKLDGTAKGGIVFHVQRELGVPVKLVGLGEGPDDLAPFEAPAFVDALLG</sequence>
<dbReference type="Proteomes" id="UP000014969">
    <property type="component" value="Unassembled WGS sequence"/>
</dbReference>
<keyword evidence="11" id="KW-0812">Transmembrane</keyword>
<feature type="transmembrane region" description="Helical" evidence="11">
    <location>
        <begin position="17"/>
        <end position="39"/>
    </location>
</feature>
<comment type="catalytic activity">
    <reaction evidence="8 9">
        <text>GTP + H2O = GDP + phosphate + H(+)</text>
        <dbReference type="Rhea" id="RHEA:19669"/>
        <dbReference type="ChEBI" id="CHEBI:15377"/>
        <dbReference type="ChEBI" id="CHEBI:15378"/>
        <dbReference type="ChEBI" id="CHEBI:37565"/>
        <dbReference type="ChEBI" id="CHEBI:43474"/>
        <dbReference type="ChEBI" id="CHEBI:58189"/>
        <dbReference type="EC" id="3.6.5.4"/>
    </reaction>
</comment>
<dbReference type="GO" id="GO:0005886">
    <property type="term" value="C:plasma membrane"/>
    <property type="evidence" value="ECO:0007669"/>
    <property type="project" value="UniProtKB-SubCell"/>
</dbReference>
<dbReference type="GO" id="GO:0005525">
    <property type="term" value="F:GTP binding"/>
    <property type="evidence" value="ECO:0007669"/>
    <property type="project" value="UniProtKB-UniRule"/>
</dbReference>
<dbReference type="InterPro" id="IPR000897">
    <property type="entry name" value="SRP54_GTPase_dom"/>
</dbReference>
<name>A0A829HTJ5_9MYCO</name>
<evidence type="ECO:0000256" key="4">
    <source>
        <dbReference type="ARBA" id="ARBA00022801"/>
    </source>
</evidence>
<dbReference type="GO" id="GO:0051301">
    <property type="term" value="P:cell division"/>
    <property type="evidence" value="ECO:0007669"/>
    <property type="project" value="UniProtKB-KW"/>
</dbReference>
<keyword evidence="4 9" id="KW-0378">Hydrolase</keyword>
<dbReference type="InterPro" id="IPR036225">
    <property type="entry name" value="SRP/SRP_N"/>
</dbReference>
<keyword evidence="13" id="KW-0131">Cell cycle</keyword>
<comment type="caution">
    <text evidence="13">The sequence shown here is derived from an EMBL/GenBank/DDBJ whole genome shotgun (WGS) entry which is preliminary data.</text>
</comment>
<dbReference type="PANTHER" id="PTHR43134">
    <property type="entry name" value="SIGNAL RECOGNITION PARTICLE RECEPTOR SUBUNIT ALPHA"/>
    <property type="match status" value="1"/>
</dbReference>
<dbReference type="HAMAP" id="MF_00920">
    <property type="entry name" value="FtsY"/>
    <property type="match status" value="1"/>
</dbReference>
<dbReference type="SUPFAM" id="SSF52540">
    <property type="entry name" value="P-loop containing nucleoside triphosphate hydrolases"/>
    <property type="match status" value="1"/>
</dbReference>
<evidence type="ECO:0000256" key="10">
    <source>
        <dbReference type="SAM" id="MobiDB-lite"/>
    </source>
</evidence>
<comment type="subcellular location">
    <subcellularLocation>
        <location evidence="9">Cell membrane</location>
        <topology evidence="9">Peripheral membrane protein</topology>
        <orientation evidence="9">Cytoplasmic side</orientation>
    </subcellularLocation>
    <subcellularLocation>
        <location evidence="9">Cytoplasm</location>
    </subcellularLocation>
</comment>
<dbReference type="SMART" id="SM00963">
    <property type="entry name" value="SRP54_N"/>
    <property type="match status" value="1"/>
</dbReference>
<dbReference type="InterPro" id="IPR004390">
    <property type="entry name" value="SR_rcpt_FtsY"/>
</dbReference>
<dbReference type="GO" id="GO:0005047">
    <property type="term" value="F:signal recognition particle binding"/>
    <property type="evidence" value="ECO:0007669"/>
    <property type="project" value="TreeGrafter"/>
</dbReference>
<evidence type="ECO:0000256" key="6">
    <source>
        <dbReference type="ARBA" id="ARBA00023136"/>
    </source>
</evidence>
<dbReference type="SUPFAM" id="SSF47364">
    <property type="entry name" value="Domain of the SRP/SRP receptor G-proteins"/>
    <property type="match status" value="1"/>
</dbReference>
<evidence type="ECO:0000256" key="8">
    <source>
        <dbReference type="ARBA" id="ARBA00048027"/>
    </source>
</evidence>
<keyword evidence="7 9" id="KW-0675">Receptor</keyword>
<dbReference type="Gene3D" id="3.40.50.300">
    <property type="entry name" value="P-loop containing nucleotide triphosphate hydrolases"/>
    <property type="match status" value="1"/>
</dbReference>
<evidence type="ECO:0000256" key="7">
    <source>
        <dbReference type="ARBA" id="ARBA00023170"/>
    </source>
</evidence>
<feature type="region of interest" description="Disordered" evidence="10">
    <location>
        <begin position="102"/>
        <end position="155"/>
    </location>
</feature>
<feature type="binding site" evidence="9">
    <location>
        <begin position="415"/>
        <end position="418"/>
    </location>
    <ligand>
        <name>GTP</name>
        <dbReference type="ChEBI" id="CHEBI:37565"/>
    </ligand>
</feature>
<dbReference type="AlphaFoldDB" id="A0A829HTJ5"/>
<keyword evidence="2 9" id="KW-0963">Cytoplasm</keyword>
<dbReference type="PROSITE" id="PS00300">
    <property type="entry name" value="SRP54"/>
    <property type="match status" value="1"/>
</dbReference>
<dbReference type="Pfam" id="PF00448">
    <property type="entry name" value="SRP54"/>
    <property type="match status" value="1"/>
</dbReference>
<keyword evidence="5 9" id="KW-0342">GTP-binding</keyword>
<dbReference type="SMART" id="SM00382">
    <property type="entry name" value="AAA"/>
    <property type="match status" value="1"/>
</dbReference>
<evidence type="ECO:0000313" key="13">
    <source>
        <dbReference type="EMBL" id="EPQ22665.1"/>
    </source>
</evidence>
<comment type="similarity">
    <text evidence="9">Belongs to the GTP-binding SRP family. FtsY subfamily.</text>
</comment>
<gene>
    <name evidence="9" type="primary">ftsY</name>
    <name evidence="13" type="ORF">J108_15180</name>
</gene>
<feature type="compositionally biased region" description="Low complexity" evidence="10">
    <location>
        <begin position="119"/>
        <end position="135"/>
    </location>
</feature>
<dbReference type="InterPro" id="IPR013822">
    <property type="entry name" value="Signal_recog_particl_SRP54_hlx"/>
</dbReference>
<dbReference type="InterPro" id="IPR042101">
    <property type="entry name" value="SRP54_N_sf"/>
</dbReference>
<dbReference type="FunFam" id="1.20.120.140:FF:000002">
    <property type="entry name" value="Signal recognition particle receptor FtsY"/>
    <property type="match status" value="1"/>
</dbReference>
<dbReference type="InterPro" id="IPR027417">
    <property type="entry name" value="P-loop_NTPase"/>
</dbReference>
<keyword evidence="1 9" id="KW-1003">Cell membrane</keyword>
<evidence type="ECO:0000256" key="1">
    <source>
        <dbReference type="ARBA" id="ARBA00022475"/>
    </source>
</evidence>